<feature type="transmembrane region" description="Helical" evidence="1">
    <location>
        <begin position="87"/>
        <end position="107"/>
    </location>
</feature>
<dbReference type="RefSeq" id="WP_221193874.1">
    <property type="nucleotide sequence ID" value="NZ_JACHXO010000003.1"/>
</dbReference>
<feature type="transmembrane region" description="Helical" evidence="1">
    <location>
        <begin position="61"/>
        <end position="81"/>
    </location>
</feature>
<gene>
    <name evidence="2" type="ORF">FHS28_002045</name>
</gene>
<sequence>MSITSAALPMAAQAMPSAGSDPTELILLYFILPLWLVAGVADWFCHRAANIERTTGAKESLIHLLMFVEVGLPVLACLFLRINAGVIAVMVVCFFIHELTALWDVSYATTARVVTVLEQHVHSFLEMIPLMAIIAVVALHWPQAAALVGAGPEAADFSLAWKDTPLPTGYLATVLLVILFFEILPYLEELWRGWRSAGNRLMPEAARRAQAMGTDTLHATPTVGGRDRLKGVIRP</sequence>
<feature type="transmembrane region" description="Helical" evidence="1">
    <location>
        <begin position="128"/>
        <end position="148"/>
    </location>
</feature>
<evidence type="ECO:0008006" key="4">
    <source>
        <dbReference type="Google" id="ProtNLM"/>
    </source>
</evidence>
<name>A0ABR6GRF2_9BURK</name>
<accession>A0ABR6GRF2</accession>
<reference evidence="2 3" key="1">
    <citation type="submission" date="2020-08" db="EMBL/GenBank/DDBJ databases">
        <title>Genomic Encyclopedia of Type Strains, Phase III (KMG-III): the genomes of soil and plant-associated and newly described type strains.</title>
        <authorList>
            <person name="Whitman W."/>
        </authorList>
    </citation>
    <scope>NUCLEOTIDE SEQUENCE [LARGE SCALE GENOMIC DNA]</scope>
    <source>
        <strain evidence="2 3">CECT 7247</strain>
    </source>
</reference>
<feature type="transmembrane region" description="Helical" evidence="1">
    <location>
        <begin position="26"/>
        <end position="49"/>
    </location>
</feature>
<dbReference type="Proteomes" id="UP000574369">
    <property type="component" value="Unassembled WGS sequence"/>
</dbReference>
<evidence type="ECO:0000313" key="3">
    <source>
        <dbReference type="Proteomes" id="UP000574369"/>
    </source>
</evidence>
<protein>
    <recommendedName>
        <fullName evidence="4">Diguanylate cyclase</fullName>
    </recommendedName>
</protein>
<comment type="caution">
    <text evidence="2">The sequence shown here is derived from an EMBL/GenBank/DDBJ whole genome shotgun (WGS) entry which is preliminary data.</text>
</comment>
<evidence type="ECO:0000313" key="2">
    <source>
        <dbReference type="EMBL" id="MBB3194649.1"/>
    </source>
</evidence>
<proteinExistence type="predicted"/>
<evidence type="ECO:0000256" key="1">
    <source>
        <dbReference type="SAM" id="Phobius"/>
    </source>
</evidence>
<feature type="transmembrane region" description="Helical" evidence="1">
    <location>
        <begin position="168"/>
        <end position="187"/>
    </location>
</feature>
<keyword evidence="3" id="KW-1185">Reference proteome</keyword>
<keyword evidence="1" id="KW-0812">Transmembrane</keyword>
<organism evidence="2 3">
    <name type="scientific">Roseateles terrae</name>
    <dbReference type="NCBI Taxonomy" id="431060"/>
    <lineage>
        <taxon>Bacteria</taxon>
        <taxon>Pseudomonadati</taxon>
        <taxon>Pseudomonadota</taxon>
        <taxon>Betaproteobacteria</taxon>
        <taxon>Burkholderiales</taxon>
        <taxon>Sphaerotilaceae</taxon>
        <taxon>Roseateles</taxon>
    </lineage>
</organism>
<keyword evidence="1" id="KW-1133">Transmembrane helix</keyword>
<dbReference type="EMBL" id="JACHXO010000003">
    <property type="protein sequence ID" value="MBB3194649.1"/>
    <property type="molecule type" value="Genomic_DNA"/>
</dbReference>
<keyword evidence="1" id="KW-0472">Membrane</keyword>